<dbReference type="Pfam" id="PF01757">
    <property type="entry name" value="Acyl_transf_3"/>
    <property type="match status" value="1"/>
</dbReference>
<dbReference type="EMBL" id="JRVC01000040">
    <property type="protein sequence ID" value="KHS41609.1"/>
    <property type="molecule type" value="Genomic_DNA"/>
</dbReference>
<sequence length="373" mass="42442">MSHNLSHLRLPKRHFHALDLSRLLAAIMVLFWHYQHVFVPPVPYHVHVNRAIQPWYETLSWLYNHGHTAVQYFWAVSGFVFAHVYLADANYRARFWLARIARLWPLHLLTLGLMAILQGIYVARTGTEFIYHTNDLKHFLLSIPLMQYWGWQDNQSFNGPSWSLSTEILAYLVFFLAIPALRRAPLALALPLGALLLYGMLKELPNKDVLACIGYFMLGCAAYGATLKGWLRPATLLPLGLALLASAFMLKANYRSGDAATIVGTYAVLFLTLAIDLNDEKGRLQFGQKLGDASYGIYLWHIPIQLALVLMIDSTGLTRDIARQPWFLILFVTLAIAAGFISHAKFERPAQRAVFALWGRWKAQRNPAEREMP</sequence>
<feature type="transmembrane region" description="Helical" evidence="1">
    <location>
        <begin position="168"/>
        <end position="197"/>
    </location>
</feature>
<reference evidence="3 4" key="1">
    <citation type="submission" date="2014-10" db="EMBL/GenBank/DDBJ databases">
        <title>Draft genome sequence of Novosphingobium subterraneum DSM 12447.</title>
        <authorList>
            <person name="Gan H.M."/>
            <person name="Gan H.Y."/>
            <person name="Savka M.A."/>
        </authorList>
    </citation>
    <scope>NUCLEOTIDE SEQUENCE [LARGE SCALE GENOMIC DNA]</scope>
    <source>
        <strain evidence="3 4">DSM 12447</strain>
    </source>
</reference>
<dbReference type="PANTHER" id="PTHR23028:SF53">
    <property type="entry name" value="ACYL_TRANSF_3 DOMAIN-CONTAINING PROTEIN"/>
    <property type="match status" value="1"/>
</dbReference>
<feature type="transmembrane region" description="Helical" evidence="1">
    <location>
        <begin position="20"/>
        <end position="39"/>
    </location>
</feature>
<feature type="transmembrane region" description="Helical" evidence="1">
    <location>
        <begin position="325"/>
        <end position="344"/>
    </location>
</feature>
<feature type="transmembrane region" description="Helical" evidence="1">
    <location>
        <begin position="209"/>
        <end position="225"/>
    </location>
</feature>
<dbReference type="InterPro" id="IPR002656">
    <property type="entry name" value="Acyl_transf_3_dom"/>
</dbReference>
<organism evidence="3 4">
    <name type="scientific">Novosphingobium subterraneum</name>
    <dbReference type="NCBI Taxonomy" id="48936"/>
    <lineage>
        <taxon>Bacteria</taxon>
        <taxon>Pseudomonadati</taxon>
        <taxon>Pseudomonadota</taxon>
        <taxon>Alphaproteobacteria</taxon>
        <taxon>Sphingomonadales</taxon>
        <taxon>Sphingomonadaceae</taxon>
        <taxon>Novosphingobium</taxon>
    </lineage>
</organism>
<evidence type="ECO:0000259" key="2">
    <source>
        <dbReference type="Pfam" id="PF01757"/>
    </source>
</evidence>
<evidence type="ECO:0000313" key="3">
    <source>
        <dbReference type="EMBL" id="KHS41609.1"/>
    </source>
</evidence>
<dbReference type="Proteomes" id="UP000031338">
    <property type="component" value="Unassembled WGS sequence"/>
</dbReference>
<comment type="caution">
    <text evidence="3">The sequence shown here is derived from an EMBL/GenBank/DDBJ whole genome shotgun (WGS) entry which is preliminary data.</text>
</comment>
<name>A0A0B8Z5V9_9SPHN</name>
<keyword evidence="3" id="KW-0808">Transferase</keyword>
<feature type="transmembrane region" description="Helical" evidence="1">
    <location>
        <begin position="257"/>
        <end position="275"/>
    </location>
</feature>
<dbReference type="STRING" id="48936.NJ75_04634"/>
<feature type="transmembrane region" description="Helical" evidence="1">
    <location>
        <begin position="103"/>
        <end position="123"/>
    </location>
</feature>
<dbReference type="RefSeq" id="WP_039338653.1">
    <property type="nucleotide sequence ID" value="NZ_JRVC01000040.1"/>
</dbReference>
<protein>
    <submittedName>
        <fullName evidence="3">Acyltransferase</fullName>
    </submittedName>
</protein>
<feature type="transmembrane region" description="Helical" evidence="1">
    <location>
        <begin position="72"/>
        <end position="91"/>
    </location>
</feature>
<dbReference type="GO" id="GO:0016747">
    <property type="term" value="F:acyltransferase activity, transferring groups other than amino-acyl groups"/>
    <property type="evidence" value="ECO:0007669"/>
    <property type="project" value="InterPro"/>
</dbReference>
<dbReference type="GO" id="GO:0009103">
    <property type="term" value="P:lipopolysaccharide biosynthetic process"/>
    <property type="evidence" value="ECO:0007669"/>
    <property type="project" value="TreeGrafter"/>
</dbReference>
<dbReference type="GO" id="GO:0016020">
    <property type="term" value="C:membrane"/>
    <property type="evidence" value="ECO:0007669"/>
    <property type="project" value="TreeGrafter"/>
</dbReference>
<feature type="transmembrane region" description="Helical" evidence="1">
    <location>
        <begin position="231"/>
        <end position="250"/>
    </location>
</feature>
<feature type="transmembrane region" description="Helical" evidence="1">
    <location>
        <begin position="295"/>
        <end position="313"/>
    </location>
</feature>
<accession>A0A0B8Z5V9</accession>
<evidence type="ECO:0000256" key="1">
    <source>
        <dbReference type="SAM" id="Phobius"/>
    </source>
</evidence>
<keyword evidence="1" id="KW-0472">Membrane</keyword>
<dbReference type="PANTHER" id="PTHR23028">
    <property type="entry name" value="ACETYLTRANSFERASE"/>
    <property type="match status" value="1"/>
</dbReference>
<dbReference type="InterPro" id="IPR050879">
    <property type="entry name" value="Acyltransferase_3"/>
</dbReference>
<keyword evidence="3" id="KW-0012">Acyltransferase</keyword>
<keyword evidence="4" id="KW-1185">Reference proteome</keyword>
<dbReference type="AlphaFoldDB" id="A0A0B8Z5V9"/>
<proteinExistence type="predicted"/>
<keyword evidence="1" id="KW-0812">Transmembrane</keyword>
<evidence type="ECO:0000313" key="4">
    <source>
        <dbReference type="Proteomes" id="UP000031338"/>
    </source>
</evidence>
<dbReference type="PATRIC" id="fig|48936.3.peg.4664"/>
<keyword evidence="1" id="KW-1133">Transmembrane helix</keyword>
<gene>
    <name evidence="3" type="ORF">NJ75_04634</name>
</gene>
<feature type="domain" description="Acyltransferase 3" evidence="2">
    <location>
        <begin position="16"/>
        <end position="338"/>
    </location>
</feature>